<evidence type="ECO:0000313" key="4">
    <source>
        <dbReference type="Proteomes" id="UP000019384"/>
    </source>
</evidence>
<dbReference type="GeneID" id="34520493"/>
<dbReference type="RefSeq" id="XP_022459105.1">
    <property type="nucleotide sequence ID" value="XM_022603395.1"/>
</dbReference>
<dbReference type="PANTHER" id="PTHR28288">
    <property type="entry name" value="PROTEASE B INHIBITOR 2"/>
    <property type="match status" value="1"/>
</dbReference>
<dbReference type="HOGENOM" id="CLU_2333897_0_0_1"/>
<reference evidence="3" key="1">
    <citation type="submission" date="2013-12" db="EMBL/GenBank/DDBJ databases">
        <authorList>
            <person name="Genoscope - CEA"/>
        </authorList>
    </citation>
    <scope>NUCLEOTIDE SEQUENCE</scope>
    <source>
        <strain evidence="3">CBS 1993</strain>
    </source>
</reference>
<evidence type="ECO:0008006" key="5">
    <source>
        <dbReference type="Google" id="ProtNLM"/>
    </source>
</evidence>
<name>W6MKV1_9ASCO</name>
<dbReference type="SUPFAM" id="SSF54897">
    <property type="entry name" value="Protease propeptides/inhibitors"/>
    <property type="match status" value="1"/>
</dbReference>
<comment type="similarity">
    <text evidence="1">Belongs to the protease inhibitor I9 family.</text>
</comment>
<dbReference type="Gene3D" id="3.30.70.80">
    <property type="entry name" value="Peptidase S8 propeptide/proteinase inhibitor I9"/>
    <property type="match status" value="1"/>
</dbReference>
<dbReference type="GO" id="GO:0004866">
    <property type="term" value="F:endopeptidase inhibitor activity"/>
    <property type="evidence" value="ECO:0007669"/>
    <property type="project" value="TreeGrafter"/>
</dbReference>
<organism evidence="3 4">
    <name type="scientific">Kuraishia capsulata CBS 1993</name>
    <dbReference type="NCBI Taxonomy" id="1382522"/>
    <lineage>
        <taxon>Eukaryota</taxon>
        <taxon>Fungi</taxon>
        <taxon>Dikarya</taxon>
        <taxon>Ascomycota</taxon>
        <taxon>Saccharomycotina</taxon>
        <taxon>Pichiomycetes</taxon>
        <taxon>Pichiales</taxon>
        <taxon>Pichiaceae</taxon>
        <taxon>Kuraishia</taxon>
    </lineage>
</organism>
<dbReference type="AlphaFoldDB" id="W6MKV1"/>
<feature type="signal peptide" evidence="2">
    <location>
        <begin position="1"/>
        <end position="18"/>
    </location>
</feature>
<evidence type="ECO:0000256" key="1">
    <source>
        <dbReference type="ARBA" id="ARBA00038069"/>
    </source>
</evidence>
<dbReference type="PANTHER" id="PTHR28288:SF2">
    <property type="entry name" value="PROTEASE B INHIBITOR 2"/>
    <property type="match status" value="1"/>
</dbReference>
<dbReference type="InterPro" id="IPR037045">
    <property type="entry name" value="S8pro/Inhibitor_I9_sf"/>
</dbReference>
<keyword evidence="4" id="KW-1185">Reference proteome</keyword>
<protein>
    <recommendedName>
        <fullName evidence="5">Inhibitor I9 domain-containing protein</fullName>
    </recommendedName>
</protein>
<dbReference type="InterPro" id="IPR052471">
    <property type="entry name" value="PBI_I9"/>
</dbReference>
<accession>W6MKV1</accession>
<dbReference type="OrthoDB" id="5518345at2759"/>
<evidence type="ECO:0000313" key="3">
    <source>
        <dbReference type="EMBL" id="CDK27109.1"/>
    </source>
</evidence>
<reference evidence="3" key="2">
    <citation type="submission" date="2014-02" db="EMBL/GenBank/DDBJ databases">
        <title>Complete DNA sequence of /Kuraishia capsulata/ illustrates novel genomic features among budding yeasts (/Saccharomycotina/).</title>
        <authorList>
            <person name="Morales L."/>
            <person name="Noel B."/>
            <person name="Porcel B."/>
            <person name="Marcet-Houben M."/>
            <person name="Hullo M-F."/>
            <person name="Sacerdot C."/>
            <person name="Tekaia F."/>
            <person name="Leh-Louis V."/>
            <person name="Despons L."/>
            <person name="Khanna V."/>
            <person name="Aury J-M."/>
            <person name="Barbe V."/>
            <person name="Couloux A."/>
            <person name="Labadie K."/>
            <person name="Pelletier E."/>
            <person name="Souciet J-L."/>
            <person name="Boekhout T."/>
            <person name="Gabaldon T."/>
            <person name="Wincker P."/>
            <person name="Dujon B."/>
        </authorList>
    </citation>
    <scope>NUCLEOTIDE SEQUENCE</scope>
    <source>
        <strain evidence="3">CBS 1993</strain>
    </source>
</reference>
<feature type="chain" id="PRO_5004878944" description="Inhibitor I9 domain-containing protein" evidence="2">
    <location>
        <begin position="19"/>
        <end position="98"/>
    </location>
</feature>
<proteinExistence type="inferred from homology"/>
<gene>
    <name evidence="3" type="ORF">KUCA_T00003086001</name>
</gene>
<evidence type="ECO:0000256" key="2">
    <source>
        <dbReference type="SAM" id="SignalP"/>
    </source>
</evidence>
<sequence>MKLNLLFIASFLLTLVSASRYVLVFETGKITPKDHIDEVKQAIETLGGKITFNYELTITGFSFTLPKTASEKLNAVSKKFSSVEFPFFIEEDSTVNAS</sequence>
<dbReference type="EMBL" id="HG793127">
    <property type="protein sequence ID" value="CDK27109.1"/>
    <property type="molecule type" value="Genomic_DNA"/>
</dbReference>
<keyword evidence="2" id="KW-0732">Signal</keyword>
<dbReference type="Proteomes" id="UP000019384">
    <property type="component" value="Unassembled WGS sequence"/>
</dbReference>
<dbReference type="GO" id="GO:0042144">
    <property type="term" value="P:vacuole fusion, non-autophagic"/>
    <property type="evidence" value="ECO:0007669"/>
    <property type="project" value="TreeGrafter"/>
</dbReference>